<protein>
    <recommendedName>
        <fullName evidence="2">UPF0102 protein SAMN02745206_00389</fullName>
    </recommendedName>
</protein>
<evidence type="ECO:0000256" key="3">
    <source>
        <dbReference type="SAM" id="MobiDB-lite"/>
    </source>
</evidence>
<dbReference type="PANTHER" id="PTHR34039">
    <property type="entry name" value="UPF0102 PROTEIN YRAN"/>
    <property type="match status" value="1"/>
</dbReference>
<evidence type="ECO:0000256" key="1">
    <source>
        <dbReference type="ARBA" id="ARBA00006738"/>
    </source>
</evidence>
<keyword evidence="5" id="KW-1185">Reference proteome</keyword>
<dbReference type="GO" id="GO:0003676">
    <property type="term" value="F:nucleic acid binding"/>
    <property type="evidence" value="ECO:0007669"/>
    <property type="project" value="InterPro"/>
</dbReference>
<dbReference type="InterPro" id="IPR003509">
    <property type="entry name" value="UPF0102_YraN-like"/>
</dbReference>
<dbReference type="HAMAP" id="MF_00048">
    <property type="entry name" value="UPF0102"/>
    <property type="match status" value="1"/>
</dbReference>
<evidence type="ECO:0000313" key="5">
    <source>
        <dbReference type="Proteomes" id="UP000184076"/>
    </source>
</evidence>
<dbReference type="Proteomes" id="UP000184076">
    <property type="component" value="Unassembled WGS sequence"/>
</dbReference>
<dbReference type="PANTHER" id="PTHR34039:SF1">
    <property type="entry name" value="UPF0102 PROTEIN YRAN"/>
    <property type="match status" value="1"/>
</dbReference>
<dbReference type="InterPro" id="IPR011856">
    <property type="entry name" value="tRNA_endonuc-like_dom_sf"/>
</dbReference>
<feature type="compositionally biased region" description="Basic and acidic residues" evidence="3">
    <location>
        <begin position="30"/>
        <end position="43"/>
    </location>
</feature>
<feature type="region of interest" description="Disordered" evidence="3">
    <location>
        <begin position="1"/>
        <end position="43"/>
    </location>
</feature>
<organism evidence="4 5">
    <name type="scientific">Desulfacinum infernum DSM 9756</name>
    <dbReference type="NCBI Taxonomy" id="1121391"/>
    <lineage>
        <taxon>Bacteria</taxon>
        <taxon>Pseudomonadati</taxon>
        <taxon>Thermodesulfobacteriota</taxon>
        <taxon>Syntrophobacteria</taxon>
        <taxon>Syntrophobacterales</taxon>
        <taxon>Syntrophobacteraceae</taxon>
        <taxon>Desulfacinum</taxon>
    </lineage>
</organism>
<evidence type="ECO:0000313" key="4">
    <source>
        <dbReference type="EMBL" id="SHE48411.1"/>
    </source>
</evidence>
<dbReference type="NCBIfam" id="NF009150">
    <property type="entry name" value="PRK12497.1-3"/>
    <property type="match status" value="1"/>
</dbReference>
<gene>
    <name evidence="4" type="ORF">SAMN02745206_00389</name>
</gene>
<proteinExistence type="inferred from homology"/>
<evidence type="ECO:0000256" key="2">
    <source>
        <dbReference type="HAMAP-Rule" id="MF_00048"/>
    </source>
</evidence>
<dbReference type="STRING" id="1121391.SAMN02745206_00389"/>
<reference evidence="5" key="1">
    <citation type="submission" date="2016-11" db="EMBL/GenBank/DDBJ databases">
        <authorList>
            <person name="Varghese N."/>
            <person name="Submissions S."/>
        </authorList>
    </citation>
    <scope>NUCLEOTIDE SEQUENCE [LARGE SCALE GENOMIC DNA]</scope>
    <source>
        <strain evidence="5">DSM 9756</strain>
    </source>
</reference>
<sequence>MIKFPSGALTMAPRPLESDEDFNLPGRRGRMADDRKKTGRESEAAAEDYLRRQGLRVLDRNVRCALGELDLVAQDGQQVVFVEVRSHRSRRWGRAQESVTFAKRKKIVQLALWYLKSRSLQGVSVRFDVVVVHWNEGRPDVSWIPNAFDADGAV</sequence>
<dbReference type="GO" id="GO:0004519">
    <property type="term" value="F:endonuclease activity"/>
    <property type="evidence" value="ECO:0007669"/>
    <property type="project" value="UniProtKB-KW"/>
</dbReference>
<dbReference type="CDD" id="cd20736">
    <property type="entry name" value="PoNe_Nuclease"/>
    <property type="match status" value="1"/>
</dbReference>
<dbReference type="NCBIfam" id="NF009154">
    <property type="entry name" value="PRK12497.3-3"/>
    <property type="match status" value="1"/>
</dbReference>
<name>A0A1M4TVB4_9BACT</name>
<dbReference type="EMBL" id="FQVB01000004">
    <property type="protein sequence ID" value="SHE48411.1"/>
    <property type="molecule type" value="Genomic_DNA"/>
</dbReference>
<keyword evidence="4" id="KW-0255">Endonuclease</keyword>
<dbReference type="Pfam" id="PF02021">
    <property type="entry name" value="UPF0102"/>
    <property type="match status" value="1"/>
</dbReference>
<accession>A0A1M4TVB4</accession>
<dbReference type="InterPro" id="IPR011335">
    <property type="entry name" value="Restrct_endonuc-II-like"/>
</dbReference>
<keyword evidence="4" id="KW-0378">Hydrolase</keyword>
<keyword evidence="4" id="KW-0540">Nuclease</keyword>
<dbReference type="NCBIfam" id="TIGR00252">
    <property type="entry name" value="YraN family protein"/>
    <property type="match status" value="1"/>
</dbReference>
<dbReference type="AlphaFoldDB" id="A0A1M4TVB4"/>
<dbReference type="SUPFAM" id="SSF52980">
    <property type="entry name" value="Restriction endonuclease-like"/>
    <property type="match status" value="1"/>
</dbReference>
<dbReference type="Gene3D" id="3.40.1350.10">
    <property type="match status" value="1"/>
</dbReference>
<comment type="similarity">
    <text evidence="1 2">Belongs to the UPF0102 family.</text>
</comment>